<keyword evidence="2" id="KW-0812">Transmembrane</keyword>
<evidence type="ECO:0000256" key="1">
    <source>
        <dbReference type="SAM" id="Coils"/>
    </source>
</evidence>
<dbReference type="AlphaFoldDB" id="A0AA42SSX2"/>
<keyword evidence="2" id="KW-1133">Transmembrane helix</keyword>
<name>A0AA42SSX2_AQUAC</name>
<comment type="caution">
    <text evidence="3">The sequence shown here is derived from an EMBL/GenBank/DDBJ whole genome shotgun (WGS) entry which is preliminary data.</text>
</comment>
<feature type="transmembrane region" description="Helical" evidence="2">
    <location>
        <begin position="296"/>
        <end position="315"/>
    </location>
</feature>
<evidence type="ECO:0000313" key="3">
    <source>
        <dbReference type="EMBL" id="MDH1055483.1"/>
    </source>
</evidence>
<keyword evidence="2" id="KW-0472">Membrane</keyword>
<gene>
    <name evidence="3" type="ORF">N5C05_12020</name>
</gene>
<dbReference type="EMBL" id="JAOBYN010000010">
    <property type="protein sequence ID" value="MDH1055483.1"/>
    <property type="molecule type" value="Genomic_DNA"/>
</dbReference>
<evidence type="ECO:0000256" key="2">
    <source>
        <dbReference type="SAM" id="Phobius"/>
    </source>
</evidence>
<dbReference type="Proteomes" id="UP001158730">
    <property type="component" value="Unassembled WGS sequence"/>
</dbReference>
<proteinExistence type="predicted"/>
<reference evidence="3" key="1">
    <citation type="submission" date="2022-09" db="EMBL/GenBank/DDBJ databases">
        <title>Intensive care unit water sources are persistently colonized with multi-drug resistant bacteria and are the site of extensive horizontal gene transfer of antibiotic resistance genes.</title>
        <authorList>
            <person name="Diorio-Toth L."/>
        </authorList>
    </citation>
    <scope>NUCLEOTIDE SEQUENCE</scope>
    <source>
        <strain evidence="3">GD03990</strain>
    </source>
</reference>
<sequence>MSSLTGKEVQIVNALSSADLPESLIGESCVKELISAVVGAQQEASSAADRLHWARMVKANSNAISNWWNNSEDSVKDAQLRLTTTVANLNRHSSQLLIFNTAISKVLCDQQKALLRQQEILEGQAEQLKQQNQEILEHQIKLKNQQEAIREANQGLMDAKGVTADQARKLVGCVQRVEATEERISEINRQLVTEIELRLSRVREEFCASQASAVSTLIESDKQLLKIVQDEQQKIASQSSLQRSLDERLSYLEGSFSQLIEASVSKHMAAVTQSVGELDQRIKEQALQNSELRKGFFALVSVLIIATLGGAAYFLL</sequence>
<feature type="coiled-coil region" evidence="1">
    <location>
        <begin position="111"/>
        <end position="155"/>
    </location>
</feature>
<protein>
    <submittedName>
        <fullName evidence="3">Uncharacterized protein</fullName>
    </submittedName>
</protein>
<accession>A0AA42SSX2</accession>
<evidence type="ECO:0000313" key="4">
    <source>
        <dbReference type="Proteomes" id="UP001158730"/>
    </source>
</evidence>
<keyword evidence="1" id="KW-0175">Coiled coil</keyword>
<organism evidence="3 4">
    <name type="scientific">Aquipseudomonas alcaligenes</name>
    <name type="common">Pseudomonas alcaligenes</name>
    <dbReference type="NCBI Taxonomy" id="43263"/>
    <lineage>
        <taxon>Bacteria</taxon>
        <taxon>Pseudomonadati</taxon>
        <taxon>Pseudomonadota</taxon>
        <taxon>Gammaproteobacteria</taxon>
        <taxon>Pseudomonadales</taxon>
        <taxon>Pseudomonadaceae</taxon>
        <taxon>Aquipseudomonas</taxon>
    </lineage>
</organism>
<dbReference type="RefSeq" id="WP_124084314.1">
    <property type="nucleotide sequence ID" value="NZ_JAOBYN010000010.1"/>
</dbReference>